<evidence type="ECO:0000256" key="1">
    <source>
        <dbReference type="ARBA" id="ARBA00004651"/>
    </source>
</evidence>
<keyword evidence="3" id="KW-0813">Transport</keyword>
<comment type="subcellular location">
    <subcellularLocation>
        <location evidence="1 9">Cell membrane</location>
        <topology evidence="1 9">Multi-pass membrane protein</topology>
    </subcellularLocation>
</comment>
<comment type="similarity">
    <text evidence="2">Belongs to the drug/metabolite transporter (DMT) superfamily. Small multidrug resistance (SMR) (TC 2.A.7.1) family. Mmr subfamily.</text>
</comment>
<dbReference type="GO" id="GO:0046677">
    <property type="term" value="P:response to antibiotic"/>
    <property type="evidence" value="ECO:0007669"/>
    <property type="project" value="UniProtKB-KW"/>
</dbReference>
<dbReference type="GO" id="GO:0031460">
    <property type="term" value="P:glycine betaine transport"/>
    <property type="evidence" value="ECO:0007669"/>
    <property type="project" value="TreeGrafter"/>
</dbReference>
<dbReference type="OrthoDB" id="3175079at2"/>
<dbReference type="GO" id="GO:0015199">
    <property type="term" value="F:amino-acid betaine transmembrane transporter activity"/>
    <property type="evidence" value="ECO:0007669"/>
    <property type="project" value="TreeGrafter"/>
</dbReference>
<protein>
    <submittedName>
        <fullName evidence="11">Transporter, small multidrug resistance (SMR) family protein</fullName>
    </submittedName>
</protein>
<dbReference type="InterPro" id="IPR037185">
    <property type="entry name" value="EmrE-like"/>
</dbReference>
<evidence type="ECO:0000256" key="7">
    <source>
        <dbReference type="ARBA" id="ARBA00023136"/>
    </source>
</evidence>
<dbReference type="EMBL" id="AEUD01000018">
    <property type="protein sequence ID" value="EGD53737.1"/>
    <property type="molecule type" value="Genomic_DNA"/>
</dbReference>
<dbReference type="PANTHER" id="PTHR30561:SF1">
    <property type="entry name" value="MULTIDRUG TRANSPORTER EMRE"/>
    <property type="match status" value="1"/>
</dbReference>
<dbReference type="InterPro" id="IPR045324">
    <property type="entry name" value="Small_multidrug_res"/>
</dbReference>
<keyword evidence="5 9" id="KW-0812">Transmembrane</keyword>
<evidence type="ECO:0000256" key="4">
    <source>
        <dbReference type="ARBA" id="ARBA00022475"/>
    </source>
</evidence>
<evidence type="ECO:0000313" key="12">
    <source>
        <dbReference type="Proteomes" id="UP000035065"/>
    </source>
</evidence>
<evidence type="ECO:0000313" key="11">
    <source>
        <dbReference type="EMBL" id="EGD53737.1"/>
    </source>
</evidence>
<dbReference type="PANTHER" id="PTHR30561">
    <property type="entry name" value="SMR FAMILY PROTON-DEPENDENT DRUG EFFLUX TRANSPORTER SUGE"/>
    <property type="match status" value="1"/>
</dbReference>
<dbReference type="Pfam" id="PF00893">
    <property type="entry name" value="Multi_Drug_Res"/>
    <property type="match status" value="1"/>
</dbReference>
<name>F1YNK0_9ACTN</name>
<feature type="transmembrane region" description="Helical" evidence="10">
    <location>
        <begin position="58"/>
        <end position="79"/>
    </location>
</feature>
<gene>
    <name evidence="11" type="ORF">SCNU_17410</name>
</gene>
<evidence type="ECO:0000256" key="10">
    <source>
        <dbReference type="SAM" id="Phobius"/>
    </source>
</evidence>
<dbReference type="Proteomes" id="UP000035065">
    <property type="component" value="Unassembled WGS sequence"/>
</dbReference>
<evidence type="ECO:0000256" key="2">
    <source>
        <dbReference type="ARBA" id="ARBA00007822"/>
    </source>
</evidence>
<reference evidence="11 12" key="1">
    <citation type="journal article" date="2011" name="J. Bacteriol.">
        <title>Draft Genome Sequence of Gordonia neofelifaecis NRRL B-59395, a Cholesterol-Degrading Actinomycete.</title>
        <authorList>
            <person name="Ge F."/>
            <person name="Li W."/>
            <person name="Chen G."/>
            <person name="Liu Y."/>
            <person name="Zhang G."/>
            <person name="Yong B."/>
            <person name="Wang Q."/>
            <person name="Wang N."/>
            <person name="Huang Z."/>
            <person name="Li W."/>
            <person name="Wang J."/>
            <person name="Wu C."/>
            <person name="Xie Q."/>
            <person name="Liu G."/>
        </authorList>
    </citation>
    <scope>NUCLEOTIDE SEQUENCE [LARGE SCALE GENOMIC DNA]</scope>
    <source>
        <strain evidence="11 12">NRRL B-59395</strain>
    </source>
</reference>
<dbReference type="SUPFAM" id="SSF103481">
    <property type="entry name" value="Multidrug resistance efflux transporter EmrE"/>
    <property type="match status" value="1"/>
</dbReference>
<feature type="transmembrane region" description="Helical" evidence="10">
    <location>
        <begin position="31"/>
        <end position="51"/>
    </location>
</feature>
<dbReference type="Gene3D" id="1.10.3730.20">
    <property type="match status" value="1"/>
</dbReference>
<proteinExistence type="inferred from homology"/>
<organism evidence="11 12">
    <name type="scientific">Gordonia neofelifaecis NRRL B-59395</name>
    <dbReference type="NCBI Taxonomy" id="644548"/>
    <lineage>
        <taxon>Bacteria</taxon>
        <taxon>Bacillati</taxon>
        <taxon>Actinomycetota</taxon>
        <taxon>Actinomycetes</taxon>
        <taxon>Mycobacteriales</taxon>
        <taxon>Gordoniaceae</taxon>
        <taxon>Gordonia</taxon>
    </lineage>
</organism>
<keyword evidence="8" id="KW-0046">Antibiotic resistance</keyword>
<evidence type="ECO:0000256" key="3">
    <source>
        <dbReference type="ARBA" id="ARBA00022448"/>
    </source>
</evidence>
<dbReference type="AlphaFoldDB" id="F1YNK0"/>
<evidence type="ECO:0000256" key="8">
    <source>
        <dbReference type="ARBA" id="ARBA00023251"/>
    </source>
</evidence>
<dbReference type="GO" id="GO:0005886">
    <property type="term" value="C:plasma membrane"/>
    <property type="evidence" value="ECO:0007669"/>
    <property type="project" value="UniProtKB-SubCell"/>
</dbReference>
<sequence>MSYLWLALAITAELTGTLSMRASDGFRRRCWLVPMGLGYIASFGFLALALAAGMPVGAAYAVWSAVGIVLVALLARAIWRDPLTLRMTMGFAIITLGVVLVELG</sequence>
<evidence type="ECO:0000256" key="9">
    <source>
        <dbReference type="RuleBase" id="RU003942"/>
    </source>
</evidence>
<dbReference type="RefSeq" id="WP_009680675.1">
    <property type="nucleotide sequence ID" value="NZ_AEUD01000018.1"/>
</dbReference>
<dbReference type="eggNOG" id="COG2076">
    <property type="taxonomic scope" value="Bacteria"/>
</dbReference>
<evidence type="ECO:0000256" key="5">
    <source>
        <dbReference type="ARBA" id="ARBA00022692"/>
    </source>
</evidence>
<keyword evidence="6 10" id="KW-1133">Transmembrane helix</keyword>
<feature type="transmembrane region" description="Helical" evidence="10">
    <location>
        <begin position="85"/>
        <end position="103"/>
    </location>
</feature>
<dbReference type="InterPro" id="IPR000390">
    <property type="entry name" value="Small_drug/metabolite_transptr"/>
</dbReference>
<evidence type="ECO:0000256" key="6">
    <source>
        <dbReference type="ARBA" id="ARBA00022989"/>
    </source>
</evidence>
<accession>F1YNK0</accession>
<keyword evidence="7 10" id="KW-0472">Membrane</keyword>
<dbReference type="GO" id="GO:0015220">
    <property type="term" value="F:choline transmembrane transporter activity"/>
    <property type="evidence" value="ECO:0007669"/>
    <property type="project" value="TreeGrafter"/>
</dbReference>
<comment type="caution">
    <text evidence="11">The sequence shown here is derived from an EMBL/GenBank/DDBJ whole genome shotgun (WGS) entry which is preliminary data.</text>
</comment>
<keyword evidence="4" id="KW-1003">Cell membrane</keyword>
<dbReference type="GO" id="GO:0015297">
    <property type="term" value="F:antiporter activity"/>
    <property type="evidence" value="ECO:0007669"/>
    <property type="project" value="TreeGrafter"/>
</dbReference>
<keyword evidence="12" id="KW-1185">Reference proteome</keyword>